<reference evidence="1" key="1">
    <citation type="submission" date="2021-02" db="EMBL/GenBank/DDBJ databases">
        <authorList>
            <person name="Bekaert M."/>
        </authorList>
    </citation>
    <scope>NUCLEOTIDE SEQUENCE</scope>
    <source>
        <strain evidence="1">IoA-00</strain>
    </source>
</reference>
<protein>
    <submittedName>
        <fullName evidence="1">(salmon louse) hypothetical protein</fullName>
    </submittedName>
</protein>
<organism evidence="1 2">
    <name type="scientific">Lepeophtheirus salmonis</name>
    <name type="common">Salmon louse</name>
    <name type="synonym">Caligus salmonis</name>
    <dbReference type="NCBI Taxonomy" id="72036"/>
    <lineage>
        <taxon>Eukaryota</taxon>
        <taxon>Metazoa</taxon>
        <taxon>Ecdysozoa</taxon>
        <taxon>Arthropoda</taxon>
        <taxon>Crustacea</taxon>
        <taxon>Multicrustacea</taxon>
        <taxon>Hexanauplia</taxon>
        <taxon>Copepoda</taxon>
        <taxon>Siphonostomatoida</taxon>
        <taxon>Caligidae</taxon>
        <taxon>Lepeophtheirus</taxon>
    </lineage>
</organism>
<sequence>MSRASLLTFTEELGLHIVGQNTNMRRATCPNKKVGCTLYYFIVSVIVRETGRAIAIHLGPKYLKLPVTKPEDLISGFYHVHGMPQCLRAVEGTHREIRQPSCNSMDFVLIGKGNIQ</sequence>
<proteinExistence type="predicted"/>
<accession>A0A7R8CX14</accession>
<evidence type="ECO:0000313" key="1">
    <source>
        <dbReference type="EMBL" id="CAF2927356.1"/>
    </source>
</evidence>
<name>A0A7R8CX14_LEPSM</name>
<dbReference type="AlphaFoldDB" id="A0A7R8CX14"/>
<dbReference type="Proteomes" id="UP000675881">
    <property type="component" value="Chromosome 4"/>
</dbReference>
<dbReference type="EMBL" id="HG994583">
    <property type="protein sequence ID" value="CAF2927356.1"/>
    <property type="molecule type" value="Genomic_DNA"/>
</dbReference>
<gene>
    <name evidence="1" type="ORF">LSAA_8640</name>
</gene>
<keyword evidence="2" id="KW-1185">Reference proteome</keyword>
<evidence type="ECO:0000313" key="2">
    <source>
        <dbReference type="Proteomes" id="UP000675881"/>
    </source>
</evidence>